<organism evidence="1 2">
    <name type="scientific">Acetobacter sacchari</name>
    <dbReference type="NCBI Taxonomy" id="2661687"/>
    <lineage>
        <taxon>Bacteria</taxon>
        <taxon>Pseudomonadati</taxon>
        <taxon>Pseudomonadota</taxon>
        <taxon>Alphaproteobacteria</taxon>
        <taxon>Acetobacterales</taxon>
        <taxon>Acetobacteraceae</taxon>
        <taxon>Acetobacter</taxon>
    </lineage>
</organism>
<proteinExistence type="predicted"/>
<reference evidence="1 2" key="1">
    <citation type="submission" date="2021-03" db="EMBL/GenBank/DDBJ databases">
        <title>The complete genome sequence of Acetobacter sacchari TBRC 11175.</title>
        <authorList>
            <person name="Charoenyingcharoen P."/>
            <person name="Yukphan P."/>
        </authorList>
    </citation>
    <scope>NUCLEOTIDE SEQUENCE [LARGE SCALE GENOMIC DNA]</scope>
    <source>
        <strain evidence="1 2">TBRC 11175</strain>
    </source>
</reference>
<comment type="caution">
    <text evidence="1">The sequence shown here is derived from an EMBL/GenBank/DDBJ whole genome shotgun (WGS) entry which is preliminary data.</text>
</comment>
<dbReference type="SUPFAM" id="SSF53448">
    <property type="entry name" value="Nucleotide-diphospho-sugar transferases"/>
    <property type="match status" value="1"/>
</dbReference>
<accession>A0ABS3M0F2</accession>
<sequence>MSCDKDRAIFFTTDRGFLVPTLVAATQILDQPDVRAIADIFVFLIGFSELEADKIRREFRDRPIIFQTSSPSRYSMPDDAVFRKTHVPPSALARLTVGQNIPERYKHLTYFDGDIQIVGPILDLISFDVPEGLILGATDRPYVKIPENDTSARTTREYLQSIGIKDPRDYFNSGVLSATRDTWISMSDRALRYFLQHSDRCRFHDQSALNAISVGHRLALSPRYNYVSTYAECEAEDMISPAVIHFTGAQKPWFADSRPWRGRFKESYAAILRAHPMLKDFPFMPDAEHMERTDRDGERAWRLLRLITPWRVPLRRRRIRRYLHDTQFAV</sequence>
<dbReference type="RefSeq" id="WP_207883541.1">
    <property type="nucleotide sequence ID" value="NZ_JAFVMF010000026.1"/>
</dbReference>
<gene>
    <name evidence="1" type="ORF">J2D73_17810</name>
</gene>
<name>A0ABS3M0F2_9PROT</name>
<keyword evidence="2" id="KW-1185">Reference proteome</keyword>
<dbReference type="Pfam" id="PF01501">
    <property type="entry name" value="Glyco_transf_8"/>
    <property type="match status" value="1"/>
</dbReference>
<protein>
    <recommendedName>
        <fullName evidence="3">Glycosyl transferase</fullName>
    </recommendedName>
</protein>
<dbReference type="Proteomes" id="UP000664771">
    <property type="component" value="Unassembled WGS sequence"/>
</dbReference>
<evidence type="ECO:0000313" key="1">
    <source>
        <dbReference type="EMBL" id="MBO1361641.1"/>
    </source>
</evidence>
<dbReference type="InterPro" id="IPR002495">
    <property type="entry name" value="Glyco_trans_8"/>
</dbReference>
<evidence type="ECO:0000313" key="2">
    <source>
        <dbReference type="Proteomes" id="UP000664771"/>
    </source>
</evidence>
<dbReference type="Gene3D" id="3.90.550.10">
    <property type="entry name" value="Spore Coat Polysaccharide Biosynthesis Protein SpsA, Chain A"/>
    <property type="match status" value="1"/>
</dbReference>
<evidence type="ECO:0008006" key="3">
    <source>
        <dbReference type="Google" id="ProtNLM"/>
    </source>
</evidence>
<dbReference type="EMBL" id="JAFVMF010000026">
    <property type="protein sequence ID" value="MBO1361641.1"/>
    <property type="molecule type" value="Genomic_DNA"/>
</dbReference>
<dbReference type="InterPro" id="IPR029044">
    <property type="entry name" value="Nucleotide-diphossugar_trans"/>
</dbReference>